<dbReference type="RefSeq" id="WP_308948772.1">
    <property type="nucleotide sequence ID" value="NZ_JARXHW010000006.1"/>
</dbReference>
<dbReference type="NCBIfam" id="NF041068">
    <property type="entry name" value="DpdK"/>
    <property type="match status" value="1"/>
</dbReference>
<reference evidence="4 5" key="1">
    <citation type="submission" date="2023-04" db="EMBL/GenBank/DDBJ databases">
        <title>A novel bacteria isolated from coastal sediment.</title>
        <authorList>
            <person name="Liu X.-J."/>
            <person name="Du Z.-J."/>
        </authorList>
    </citation>
    <scope>NUCLEOTIDE SEQUENCE [LARGE SCALE GENOMIC DNA]</scope>
    <source>
        <strain evidence="4 5">SDUM461003</strain>
    </source>
</reference>
<evidence type="ECO:0000313" key="5">
    <source>
        <dbReference type="Proteomes" id="UP001225316"/>
    </source>
</evidence>
<proteinExistence type="predicted"/>
<dbReference type="InterPro" id="IPR001650">
    <property type="entry name" value="Helicase_C-like"/>
</dbReference>
<sequence>MEELISKFLGELERKEAQLLSWGVVDGHWEEAELEDFAEIFLDCEEGGWDFFSQPLDLVQALLAQGLLFRWDESGSYCYRTRFAETLRLLARLRQLFPKHLRDVNGWQTASTLVADFRLLLRARKYPQRDCVAREVVELCTGSAQLSLSSLQEDTLNRMLNISDESDGWLLAGFQVRSIMRILQAAQHSLPVSEEGKYSTGSVVCAGTGSGKTLAFYLPAFTHLVGMIERDSSKWTRALALYPRNELLKDQFTETCRMARTVNPFLKAAGRRAITIGAFFGPTLDNREKLQGNDPKWKRVGDGFACPFIQCPDEACSGEMLWLNADISSNTERLVCSCSNCSASIEEDEIVLTRDRMKQSPPDILFTTTEMLNRRMTDSRLCHLFGIGTPANQKPELVLLDEVHTYSGTHGAQVAYLLRRWRHRANCKPHYVGLSATLREASSFFAKLVGIYDRLVEEVSPLDGEMIEEGMEYSVAVKGDPVSGASLLSTTIQTSMLMRRCLDPRIRAQSNGVYGKKLFVFTDNLDVTNRLFFNLLDAEGLNAKGQPDFIRHKKGSLANLRASSQDAHGARFLYGQSWDLCESIGHVLDSNEHLRVARVSSQDSGVDGGADILAATASLEVGFNDPEVGAVLQHKAPQDSAAFLQRKGRSGRRREMRPWTVVVLSDYGRDRIAYQGYDLLFDPELTPRELPLGNRHVLKMQAVYSMMDWLSSELVHTGPGHFWNDASGPSEHPNPKRRQQKAAEILSSVIVGGPELDRLSDWLKYSLNLNASEDSEQINSLLWEAPRALMTSVIPTLLRRFETNWMSGDQVGQEYHVGYPNFHPLPEFIPASLFSDLNLPEVAIWAVQRLHGPEEVNYLPATQALREFAPGRISHRYGVWHSLSRHWIGIDPAGDAQQSISIDSFCSSEERVEIGVFPYRDEHGAIAEIPVYRPYAMHVSNDADNTISDSSNAMLDWRSQILAPEGEDAGLELDLPPRSEWSPIIEGVRFFTHRLHQPIRVTRFALGSTANLRFKSGEDLDINCKFGINVDDELSPAALGFAFDADAIRVRLKFPDDWFGSNISEQKMPSLKSSYFKWRVQNEPRFDGMANTFQRQWFAEIVLSAINSIAIEQEISLEEAWGTFQGETAFSLSSVLEVIFQSVSTCDEGTPDDEATQLEQSRQAELRELLEDDAVRGILNELVPLLWSDDSISSEAWLRQKYLATFGAAFRDTIQALCPDVDVDDLVVDLDSGISCRAISDADSDVAEIWLSETSPGGGGVIERLLPKFAEEPRRFLDLLKGSLGRSDFEIVDDELKRFLSWLEDDCELQELVSVLRSASTQNALTAAFEDLRSSLKRKGLQTTHSVITTMSARLLRPGSNIATDSLIRDVLQRWCDEEVRLGVEIEPRALAYALSADDSLDQALGGVLPLGPGQDRRQWRFVTIAGLLWARGTQARNHSLELRNPYAEVLSPERFLVIDALATEDVGVLYGSERWERALVTSLIEAGRSVLSAPVEAIEHFRLSLLELLSNPVDTGTLLLYPRFRAVTRDNEHVNVTLELVAPGEVTTDLGTDEDDKASARLIVKTMKGSRDEVRDLLESLIATELLFPSRDIWLVSPWVTDLPLLDNRAGAYSGIEPAWPKSYLRLSELLAYSLKSSPETRLKVVTRPDEHNKSFCNRLRELARLDGTSERLKIDSNRSVLHTKGFAGDSFSLKGSMNFTYNGIEVLEETVELEIDPKRAAKFLFEMSHNYFAEGEV</sequence>
<evidence type="ECO:0000313" key="4">
    <source>
        <dbReference type="EMBL" id="MDQ8206664.1"/>
    </source>
</evidence>
<dbReference type="Proteomes" id="UP001225316">
    <property type="component" value="Unassembled WGS sequence"/>
</dbReference>
<dbReference type="EMBL" id="JARXHW010000006">
    <property type="protein sequence ID" value="MDQ8206664.1"/>
    <property type="molecule type" value="Genomic_DNA"/>
</dbReference>
<protein>
    <submittedName>
        <fullName evidence="4">Protein DpdJ</fullName>
    </submittedName>
</protein>
<name>A0ABU1ATV0_9BACT</name>
<evidence type="ECO:0000256" key="2">
    <source>
        <dbReference type="ARBA" id="ARBA00022840"/>
    </source>
</evidence>
<dbReference type="NCBIfam" id="NF041067">
    <property type="entry name" value="DpdJ"/>
    <property type="match status" value="1"/>
</dbReference>
<dbReference type="Gene3D" id="3.40.50.300">
    <property type="entry name" value="P-loop containing nucleotide triphosphate hydrolases"/>
    <property type="match status" value="2"/>
</dbReference>
<dbReference type="PROSITE" id="PS51192">
    <property type="entry name" value="HELICASE_ATP_BIND_1"/>
    <property type="match status" value="1"/>
</dbReference>
<comment type="caution">
    <text evidence="4">The sequence shown here is derived from an EMBL/GenBank/DDBJ whole genome shotgun (WGS) entry which is preliminary data.</text>
</comment>
<dbReference type="InterPro" id="IPR014001">
    <property type="entry name" value="Helicase_ATP-bd"/>
</dbReference>
<dbReference type="InterPro" id="IPR027417">
    <property type="entry name" value="P-loop_NTPase"/>
</dbReference>
<keyword evidence="1" id="KW-0547">Nucleotide-binding</keyword>
<feature type="domain" description="Helicase ATP-binding" evidence="3">
    <location>
        <begin position="193"/>
        <end position="456"/>
    </location>
</feature>
<evidence type="ECO:0000256" key="1">
    <source>
        <dbReference type="ARBA" id="ARBA00022741"/>
    </source>
</evidence>
<dbReference type="PANTHER" id="PTHR47962:SF5">
    <property type="entry name" value="ATP-DEPENDENT HELICASE LHR-RELATED"/>
    <property type="match status" value="1"/>
</dbReference>
<dbReference type="PANTHER" id="PTHR47962">
    <property type="entry name" value="ATP-DEPENDENT HELICASE LHR-RELATED-RELATED"/>
    <property type="match status" value="1"/>
</dbReference>
<organism evidence="4 5">
    <name type="scientific">Thalassobacterium maritimum</name>
    <dbReference type="NCBI Taxonomy" id="3041265"/>
    <lineage>
        <taxon>Bacteria</taxon>
        <taxon>Pseudomonadati</taxon>
        <taxon>Verrucomicrobiota</taxon>
        <taxon>Opitutia</taxon>
        <taxon>Puniceicoccales</taxon>
        <taxon>Coraliomargaritaceae</taxon>
        <taxon>Thalassobacterium</taxon>
    </lineage>
</organism>
<gene>
    <name evidence="4" type="primary">dpdJ</name>
    <name evidence="4" type="ORF">QEH52_04030</name>
</gene>
<accession>A0ABU1ATV0</accession>
<keyword evidence="2" id="KW-0067">ATP-binding</keyword>
<dbReference type="InterPro" id="IPR052511">
    <property type="entry name" value="ATP-dep_Helicase"/>
</dbReference>
<dbReference type="SMART" id="SM00487">
    <property type="entry name" value="DEXDc"/>
    <property type="match status" value="1"/>
</dbReference>
<dbReference type="SMART" id="SM00490">
    <property type="entry name" value="HELICc"/>
    <property type="match status" value="1"/>
</dbReference>
<dbReference type="Pfam" id="PF00270">
    <property type="entry name" value="DEAD"/>
    <property type="match status" value="2"/>
</dbReference>
<keyword evidence="5" id="KW-1185">Reference proteome</keyword>
<evidence type="ECO:0000259" key="3">
    <source>
        <dbReference type="PROSITE" id="PS51192"/>
    </source>
</evidence>
<dbReference type="InterPro" id="IPR011545">
    <property type="entry name" value="DEAD/DEAH_box_helicase_dom"/>
</dbReference>
<dbReference type="SUPFAM" id="SSF52540">
    <property type="entry name" value="P-loop containing nucleoside triphosphate hydrolases"/>
    <property type="match status" value="1"/>
</dbReference>